<feature type="transmembrane region" description="Helical" evidence="1">
    <location>
        <begin position="420"/>
        <end position="443"/>
    </location>
</feature>
<accession>A0A1E5QHN0</accession>
<dbReference type="EMBL" id="MJGC01000070">
    <property type="protein sequence ID" value="OEJ74195.1"/>
    <property type="molecule type" value="Genomic_DNA"/>
</dbReference>
<feature type="transmembrane region" description="Helical" evidence="1">
    <location>
        <begin position="455"/>
        <end position="477"/>
    </location>
</feature>
<feature type="transmembrane region" description="Helical" evidence="1">
    <location>
        <begin position="484"/>
        <end position="511"/>
    </location>
</feature>
<dbReference type="OrthoDB" id="458286at2"/>
<feature type="transmembrane region" description="Helical" evidence="1">
    <location>
        <begin position="177"/>
        <end position="201"/>
    </location>
</feature>
<reference evidence="2" key="1">
    <citation type="submission" date="2016-09" db="EMBL/GenBank/DDBJ databases">
        <title>Draft genome of thermotolerant cyanobacterium Desertifilum sp. strain IPPAS B-1220.</title>
        <authorList>
            <person name="Sinetova M.A."/>
            <person name="Bolakhan K."/>
            <person name="Zayadan B.K."/>
            <person name="Mironov K.S."/>
            <person name="Ustinova V."/>
            <person name="Kupriyanova E.V."/>
            <person name="Sidorov R.A."/>
            <person name="Skrypnik A.N."/>
            <person name="Gogoleva N.E."/>
            <person name="Gogolev Y.V."/>
            <person name="Los D.A."/>
        </authorList>
    </citation>
    <scope>NUCLEOTIDE SEQUENCE [LARGE SCALE GENOMIC DNA]</scope>
    <source>
        <strain evidence="2">IPPAS B-1220</strain>
    </source>
</reference>
<feature type="transmembrane region" description="Helical" evidence="1">
    <location>
        <begin position="531"/>
        <end position="549"/>
    </location>
</feature>
<feature type="transmembrane region" description="Helical" evidence="1">
    <location>
        <begin position="213"/>
        <end position="234"/>
    </location>
</feature>
<evidence type="ECO:0000313" key="2">
    <source>
        <dbReference type="EMBL" id="OEJ74195.1"/>
    </source>
</evidence>
<dbReference type="RefSeq" id="WP_069968198.1">
    <property type="nucleotide sequence ID" value="NZ_CM124774.1"/>
</dbReference>
<evidence type="ECO:0000256" key="1">
    <source>
        <dbReference type="SAM" id="Phobius"/>
    </source>
</evidence>
<comment type="caution">
    <text evidence="2">The sequence shown here is derived from an EMBL/GenBank/DDBJ whole genome shotgun (WGS) entry which is preliminary data.</text>
</comment>
<feature type="transmembrane region" description="Helical" evidence="1">
    <location>
        <begin position="282"/>
        <end position="305"/>
    </location>
</feature>
<feature type="transmembrane region" description="Helical" evidence="1">
    <location>
        <begin position="376"/>
        <end position="399"/>
    </location>
</feature>
<sequence>MKNLLNLLGDLNPQLFREAKGKLTFRQIALTLTCSLVVQLLFLLNYWGKLPSPFQTENPYCTGERAEYFDLHRLCVPDAFGNAIVDWSLWGTDVFLGASILGAIALSGIGAYWLIDDLGKEERRGTLNFIRLSPQSAQSIFLGKLLGVPLLLYLGIASALPLHFAMGLLAGNSLWQILAYDVACGACTFFIYSLALLFALMGGGFSKITSISGSFWAIALLWLPAAIPVGALYINVVKFFSPLTLLPYLVDRRYVGNIRFLGSQIGHHLHALQLWQWFHLPLGLTFLGTFGFILANALGGSWWIWQLLERGFRNPNMPLLSKKQSYGISACVALLFFGYFLQGHPYELISDRIQVMDETANVAVWLPDRLRSALSWYFAIALALIAVLSPQRQACLDWVRYRHLSRQRNLWLDLIFHDQSPATVAIALNLTILIAPLLAWVYFWPTDSDRRSALLATILMVSLASLCGAIAQICLLMRHPKREVWALGGVVAAIALPATSFTLLSISAISYPAFWLFTPYAWFSVDYVSPFMATLAAIAQGGVMGLLNLRLTHQLRKGVGNWELGVGGKRVLSRKC</sequence>
<feature type="transmembrane region" description="Helical" evidence="1">
    <location>
        <begin position="150"/>
        <end position="171"/>
    </location>
</feature>
<gene>
    <name evidence="2" type="ORF">BH720_15865</name>
</gene>
<name>A0A1E5QHN0_9CYAN</name>
<organism evidence="2">
    <name type="scientific">Desertifilum tharense IPPAS B-1220</name>
    <dbReference type="NCBI Taxonomy" id="1781255"/>
    <lineage>
        <taxon>Bacteria</taxon>
        <taxon>Bacillati</taxon>
        <taxon>Cyanobacteriota</taxon>
        <taxon>Cyanophyceae</taxon>
        <taxon>Desertifilales</taxon>
        <taxon>Desertifilaceae</taxon>
        <taxon>Desertifilum</taxon>
    </lineage>
</organism>
<dbReference type="STRING" id="1781255.BH720_15865"/>
<keyword evidence="1" id="KW-0472">Membrane</keyword>
<protein>
    <submittedName>
        <fullName evidence="2">Uncharacterized protein</fullName>
    </submittedName>
</protein>
<keyword evidence="1" id="KW-1133">Transmembrane helix</keyword>
<feature type="transmembrane region" description="Helical" evidence="1">
    <location>
        <begin position="326"/>
        <end position="342"/>
    </location>
</feature>
<feature type="transmembrane region" description="Helical" evidence="1">
    <location>
        <begin position="28"/>
        <end position="47"/>
    </location>
</feature>
<dbReference type="AlphaFoldDB" id="A0A1E5QHN0"/>
<keyword evidence="1" id="KW-0812">Transmembrane</keyword>
<proteinExistence type="predicted"/>
<feature type="transmembrane region" description="Helical" evidence="1">
    <location>
        <begin position="94"/>
        <end position="115"/>
    </location>
</feature>